<dbReference type="RefSeq" id="XP_017693709.1">
    <property type="nucleotide sequence ID" value="XM_017838220.1"/>
</dbReference>
<feature type="chain" id="PRO_5027021191" evidence="2">
    <location>
        <begin position="22"/>
        <end position="178"/>
    </location>
</feature>
<proteinExistence type="predicted"/>
<evidence type="ECO:0000313" key="4">
    <source>
        <dbReference type="Proteomes" id="UP000504624"/>
    </source>
</evidence>
<dbReference type="PANTHER" id="PTHR22803">
    <property type="entry name" value="MANNOSE, PHOSPHOLIPASE, LECTIN RECEPTOR RELATED"/>
    <property type="match status" value="1"/>
</dbReference>
<evidence type="ECO:0000256" key="2">
    <source>
        <dbReference type="SAM" id="SignalP"/>
    </source>
</evidence>
<keyword evidence="1" id="KW-1015">Disulfide bond</keyword>
<protein>
    <submittedName>
        <fullName evidence="5">Proteoglycan 3-like</fullName>
    </submittedName>
</protein>
<reference evidence="5" key="1">
    <citation type="submission" date="2025-08" db="UniProtKB">
        <authorList>
            <consortium name="RefSeq"/>
        </authorList>
    </citation>
    <scope>IDENTIFICATION</scope>
</reference>
<evidence type="ECO:0000256" key="1">
    <source>
        <dbReference type="ARBA" id="ARBA00023157"/>
    </source>
</evidence>
<dbReference type="Proteomes" id="UP000504624">
    <property type="component" value="Unplaced"/>
</dbReference>
<evidence type="ECO:0000313" key="5">
    <source>
        <dbReference type="RefSeq" id="XP_017693709.1"/>
    </source>
</evidence>
<accession>A0A6J0J673</accession>
<dbReference type="InterPro" id="IPR016186">
    <property type="entry name" value="C-type_lectin-like/link_sf"/>
</dbReference>
<keyword evidence="2" id="KW-0732">Signal</keyword>
<dbReference type="InterPro" id="IPR018378">
    <property type="entry name" value="C-type_lectin_CS"/>
</dbReference>
<dbReference type="Pfam" id="PF00059">
    <property type="entry name" value="Lectin_C"/>
    <property type="match status" value="1"/>
</dbReference>
<dbReference type="GeneID" id="108509005"/>
<sequence>MWPCLLLALALLGTVPPSCSGRASPMAEETEQAMGLEVPEEAVGASDTQTLSVPSAPGASTPTYVVVPRCRTFQQAQSFCARRYRGKLASIHSASTNAFLLRLVHRLSNAGLVWIGAVSDPAIPRPHCHWTDRSPWDFSQWLPGHPLPGHHFCTSLCTKNARWRSVKCKRRLPFICEI</sequence>
<dbReference type="InterPro" id="IPR001304">
    <property type="entry name" value="C-type_lectin-like"/>
</dbReference>
<gene>
    <name evidence="5" type="primary">LOC108509005</name>
</gene>
<dbReference type="InterPro" id="IPR050111">
    <property type="entry name" value="C-type_lectin/snaclec_domain"/>
</dbReference>
<dbReference type="OrthoDB" id="6369810at2759"/>
<dbReference type="PROSITE" id="PS50041">
    <property type="entry name" value="C_TYPE_LECTIN_2"/>
    <property type="match status" value="1"/>
</dbReference>
<feature type="signal peptide" evidence="2">
    <location>
        <begin position="1"/>
        <end position="21"/>
    </location>
</feature>
<dbReference type="PROSITE" id="PS00615">
    <property type="entry name" value="C_TYPE_LECTIN_1"/>
    <property type="match status" value="1"/>
</dbReference>
<dbReference type="AlphaFoldDB" id="A0A6J0J673"/>
<dbReference type="SMART" id="SM00034">
    <property type="entry name" value="CLECT"/>
    <property type="match status" value="1"/>
</dbReference>
<dbReference type="SUPFAM" id="SSF56436">
    <property type="entry name" value="C-type lectin-like"/>
    <property type="match status" value="1"/>
</dbReference>
<dbReference type="Gene3D" id="3.10.100.10">
    <property type="entry name" value="Mannose-Binding Protein A, subunit A"/>
    <property type="match status" value="1"/>
</dbReference>
<keyword evidence="4" id="KW-1185">Reference proteome</keyword>
<feature type="domain" description="C-type lectin" evidence="3">
    <location>
        <begin position="59"/>
        <end position="177"/>
    </location>
</feature>
<name>A0A6J0J673_9PASS</name>
<evidence type="ECO:0000259" key="3">
    <source>
        <dbReference type="PROSITE" id="PS50041"/>
    </source>
</evidence>
<dbReference type="InterPro" id="IPR016187">
    <property type="entry name" value="CTDL_fold"/>
</dbReference>
<organism evidence="4 5">
    <name type="scientific">Lepidothrix coronata</name>
    <name type="common">blue-crowned manakin</name>
    <dbReference type="NCBI Taxonomy" id="321398"/>
    <lineage>
        <taxon>Eukaryota</taxon>
        <taxon>Metazoa</taxon>
        <taxon>Chordata</taxon>
        <taxon>Craniata</taxon>
        <taxon>Vertebrata</taxon>
        <taxon>Euteleostomi</taxon>
        <taxon>Archelosauria</taxon>
        <taxon>Archosauria</taxon>
        <taxon>Dinosauria</taxon>
        <taxon>Saurischia</taxon>
        <taxon>Theropoda</taxon>
        <taxon>Coelurosauria</taxon>
        <taxon>Aves</taxon>
        <taxon>Neognathae</taxon>
        <taxon>Neoaves</taxon>
        <taxon>Telluraves</taxon>
        <taxon>Australaves</taxon>
        <taxon>Passeriformes</taxon>
        <taxon>Pipridae</taxon>
        <taxon>Lepidothrix</taxon>
    </lineage>
</organism>